<protein>
    <recommendedName>
        <fullName evidence="3">Lipoprotein</fullName>
    </recommendedName>
</protein>
<proteinExistence type="predicted"/>
<name>A0A365XZ98_9BACT</name>
<organism evidence="1 2">
    <name type="scientific">Chitinophaga flava</name>
    <dbReference type="NCBI Taxonomy" id="2259036"/>
    <lineage>
        <taxon>Bacteria</taxon>
        <taxon>Pseudomonadati</taxon>
        <taxon>Bacteroidota</taxon>
        <taxon>Chitinophagia</taxon>
        <taxon>Chitinophagales</taxon>
        <taxon>Chitinophagaceae</taxon>
        <taxon>Chitinophaga</taxon>
    </lineage>
</organism>
<evidence type="ECO:0000313" key="1">
    <source>
        <dbReference type="EMBL" id="RBL91570.1"/>
    </source>
</evidence>
<comment type="caution">
    <text evidence="1">The sequence shown here is derived from an EMBL/GenBank/DDBJ whole genome shotgun (WGS) entry which is preliminary data.</text>
</comment>
<dbReference type="EMBL" id="QFFJ01000001">
    <property type="protein sequence ID" value="RBL91570.1"/>
    <property type="molecule type" value="Genomic_DNA"/>
</dbReference>
<dbReference type="Proteomes" id="UP000253410">
    <property type="component" value="Unassembled WGS sequence"/>
</dbReference>
<accession>A0A365XZ98</accession>
<dbReference type="PROSITE" id="PS51257">
    <property type="entry name" value="PROKAR_LIPOPROTEIN"/>
    <property type="match status" value="1"/>
</dbReference>
<evidence type="ECO:0008006" key="3">
    <source>
        <dbReference type="Google" id="ProtNLM"/>
    </source>
</evidence>
<evidence type="ECO:0000313" key="2">
    <source>
        <dbReference type="Proteomes" id="UP000253410"/>
    </source>
</evidence>
<sequence>MRKVALLLIITSCFVLVLACKGLLKDTAPMQTSPPDVLPLFVITHVTCPGIPPASQACTAVNPDDTQLRTQQFNDVVKTIFNIYRNQISSK</sequence>
<gene>
    <name evidence="1" type="ORF">DF182_02855</name>
</gene>
<reference evidence="1 2" key="1">
    <citation type="submission" date="2018-05" db="EMBL/GenBank/DDBJ databases">
        <title>Chitinophaga sp. K3CV102501T nov., isolated from isolated from a monsoon evergreen broad-leaved forest soil.</title>
        <authorList>
            <person name="Lv Y."/>
        </authorList>
    </citation>
    <scope>NUCLEOTIDE SEQUENCE [LARGE SCALE GENOMIC DNA]</scope>
    <source>
        <strain evidence="1 2">GDMCC 1.1325</strain>
    </source>
</reference>
<dbReference type="AlphaFoldDB" id="A0A365XZ98"/>
<keyword evidence="2" id="KW-1185">Reference proteome</keyword>